<dbReference type="AlphaFoldDB" id="F7YTK6"/>
<dbReference type="HOGENOM" id="CLU_060726_0_0_0"/>
<dbReference type="Proteomes" id="UP000006804">
    <property type="component" value="Chromosome"/>
</dbReference>
<gene>
    <name evidence="3" type="ORF">Theth_1155</name>
</gene>
<dbReference type="STRING" id="688269.Theth_1155"/>
<evidence type="ECO:0000313" key="3">
    <source>
        <dbReference type="EMBL" id="AEH51228.1"/>
    </source>
</evidence>
<dbReference type="InterPro" id="IPR013442">
    <property type="entry name" value="SSO1393-like"/>
</dbReference>
<sequence precursor="true">MKAAKLIFMVSTVGTSLLTNAAVKDQQLQSLLRETANLKEKDLKEDQKEVLQKLIDQVGKRLELSTVQEIKRMSAELNGILSYFNNQKPDPTSIHVLMSTDTYQGISTAKLVQERLRQFGVENVQIFTPPNFDVSTTKNFSEGMKAIVKWCYEVAKGYREEGYHVVFNLVGGFKSFQSVMNTLGMFYADEVIYIFEAPSADLIRIPKLPIKMEDQPILKEKVVLFAMMEHCYIAEPHEVSNIPEIYLEKDQNGRATLSEWGLLVWNENKYEILKNMELEKLTFPKIVYEKSFLKDFEQIANSKQKVDLILTLAKVSVNYSEKGIAALKADPGLLYENYKNREDRLGHFRINEGWRVSCEERNGMLFLRHVGTHDYVNRNP</sequence>
<dbReference type="OrthoDB" id="1803092at2"/>
<proteinExistence type="predicted"/>
<feature type="domain" description="CRISPR system ring nuclease SSO1393-like" evidence="2">
    <location>
        <begin position="71"/>
        <end position="208"/>
    </location>
</feature>
<dbReference type="RefSeq" id="WP_013932447.1">
    <property type="nucleotide sequence ID" value="NC_015707.1"/>
</dbReference>
<evidence type="ECO:0000256" key="1">
    <source>
        <dbReference type="SAM" id="SignalP"/>
    </source>
</evidence>
<reference evidence="3 4" key="1">
    <citation type="submission" date="2010-11" db="EMBL/GenBank/DDBJ databases">
        <title>The complete genome of Thermotoga thermarum DSM 5069.</title>
        <authorList>
            <consortium name="US DOE Joint Genome Institute (JGI-PGF)"/>
            <person name="Lucas S."/>
            <person name="Copeland A."/>
            <person name="Lapidus A."/>
            <person name="Bruce D."/>
            <person name="Goodwin L."/>
            <person name="Pitluck S."/>
            <person name="Kyrpides N."/>
            <person name="Mavromatis K."/>
            <person name="Ivanova N."/>
            <person name="Zeytun A."/>
            <person name="Brettin T."/>
            <person name="Detter J.C."/>
            <person name="Tapia R."/>
            <person name="Han C."/>
            <person name="Land M."/>
            <person name="Hauser L."/>
            <person name="Markowitz V."/>
            <person name="Cheng J.-F."/>
            <person name="Hugenholtz P."/>
            <person name="Woyke T."/>
            <person name="Wu D."/>
            <person name="Spring S."/>
            <person name="Schroeder M."/>
            <person name="Brambilla E."/>
            <person name="Klenk H.-P."/>
            <person name="Eisen J.A."/>
        </authorList>
    </citation>
    <scope>NUCLEOTIDE SEQUENCE [LARGE SCALE GENOMIC DNA]</scope>
    <source>
        <strain evidence="3 4">DSM 5069</strain>
    </source>
</reference>
<protein>
    <submittedName>
        <fullName evidence="3">CRISPR-associated protein, APE2256 family</fullName>
    </submittedName>
</protein>
<organism evidence="3 4">
    <name type="scientific">Pseudothermotoga thermarum DSM 5069</name>
    <dbReference type="NCBI Taxonomy" id="688269"/>
    <lineage>
        <taxon>Bacteria</taxon>
        <taxon>Thermotogati</taxon>
        <taxon>Thermotogota</taxon>
        <taxon>Thermotogae</taxon>
        <taxon>Thermotogales</taxon>
        <taxon>Thermotogaceae</taxon>
        <taxon>Pseudothermotoga</taxon>
    </lineage>
</organism>
<feature type="signal peptide" evidence="1">
    <location>
        <begin position="1"/>
        <end position="21"/>
    </location>
</feature>
<accession>F7YTK6</accession>
<dbReference type="PATRIC" id="fig|688269.3.peg.1190"/>
<dbReference type="Gene3D" id="3.40.50.10770">
    <property type="entry name" value="Hypothetical protein VC1899 like domain (Restriction endonuclease-like)"/>
    <property type="match status" value="1"/>
</dbReference>
<dbReference type="Pfam" id="PF09651">
    <property type="entry name" value="Cas_APE2256"/>
    <property type="match status" value="1"/>
</dbReference>
<feature type="chain" id="PRO_5003366160" evidence="1">
    <location>
        <begin position="22"/>
        <end position="380"/>
    </location>
</feature>
<dbReference type="NCBIfam" id="TIGR02619">
    <property type="entry name" value="putative CRISPR-associated protein, APE2256 family"/>
    <property type="match status" value="1"/>
</dbReference>
<keyword evidence="4" id="KW-1185">Reference proteome</keyword>
<evidence type="ECO:0000259" key="2">
    <source>
        <dbReference type="Pfam" id="PF09651"/>
    </source>
</evidence>
<evidence type="ECO:0000313" key="4">
    <source>
        <dbReference type="Proteomes" id="UP000006804"/>
    </source>
</evidence>
<dbReference type="KEGG" id="tta:Theth_1155"/>
<keyword evidence="1" id="KW-0732">Signal</keyword>
<name>F7YTK6_9THEM</name>
<dbReference type="eggNOG" id="COG4006">
    <property type="taxonomic scope" value="Bacteria"/>
</dbReference>
<dbReference type="Gene3D" id="1.10.196.30">
    <property type="match status" value="1"/>
</dbReference>
<dbReference type="EMBL" id="CP002351">
    <property type="protein sequence ID" value="AEH51228.1"/>
    <property type="molecule type" value="Genomic_DNA"/>
</dbReference>